<protein>
    <submittedName>
        <fullName evidence="1">Uncharacterized protein</fullName>
    </submittedName>
</protein>
<accession>A0ABR6BQE4</accession>
<dbReference type="EMBL" id="JACJID010000005">
    <property type="protein sequence ID" value="MBA8929128.1"/>
    <property type="molecule type" value="Genomic_DNA"/>
</dbReference>
<reference evidence="1 2" key="1">
    <citation type="submission" date="2020-08" db="EMBL/GenBank/DDBJ databases">
        <title>Genomic Encyclopedia of Archaeal and Bacterial Type Strains, Phase II (KMG-II): from individual species to whole genera.</title>
        <authorList>
            <person name="Goeker M."/>
        </authorList>
    </citation>
    <scope>NUCLEOTIDE SEQUENCE [LARGE SCALE GENOMIC DNA]</scope>
    <source>
        <strain evidence="1 2">DSM 43850</strain>
    </source>
</reference>
<evidence type="ECO:0000313" key="2">
    <source>
        <dbReference type="Proteomes" id="UP000517916"/>
    </source>
</evidence>
<dbReference type="RefSeq" id="WP_025353776.1">
    <property type="nucleotide sequence ID" value="NZ_BAAABQ010000022.1"/>
</dbReference>
<comment type="caution">
    <text evidence="1">The sequence shown here is derived from an EMBL/GenBank/DDBJ whole genome shotgun (WGS) entry which is preliminary data.</text>
</comment>
<organism evidence="1 2">
    <name type="scientific">Kutzneria viridogrisea</name>
    <dbReference type="NCBI Taxonomy" id="47990"/>
    <lineage>
        <taxon>Bacteria</taxon>
        <taxon>Bacillati</taxon>
        <taxon>Actinomycetota</taxon>
        <taxon>Actinomycetes</taxon>
        <taxon>Pseudonocardiales</taxon>
        <taxon>Pseudonocardiaceae</taxon>
        <taxon>Kutzneria</taxon>
    </lineage>
</organism>
<proteinExistence type="predicted"/>
<evidence type="ECO:0000313" key="1">
    <source>
        <dbReference type="EMBL" id="MBA8929128.1"/>
    </source>
</evidence>
<sequence>MSGFIHWYENGWSADRAARTVARIESLGLSLSEDTDRNALLGRLSLTEITRLDVEFWLDADTALYGRFRRVGGDVVAQEFDLDGLSSVEQNQLVQGIAELFGEDADNTVGFVVDRSGCSEDVEWDEVVLGHPKIVTVRPDVLALPCTVIEDLHPELQKLNGRAMGALTVYDRTNVLAGA</sequence>
<dbReference type="Proteomes" id="UP000517916">
    <property type="component" value="Unassembled WGS sequence"/>
</dbReference>
<gene>
    <name evidence="1" type="ORF">BC739_006346</name>
</gene>
<keyword evidence="2" id="KW-1185">Reference proteome</keyword>
<name>A0ABR6BQE4_9PSEU</name>